<accession>A0A8J8B0W2</accession>
<keyword evidence="1" id="KW-0812">Transmembrane</keyword>
<dbReference type="EMBL" id="JAGSND010000002">
    <property type="protein sequence ID" value="MBR0597041.1"/>
    <property type="molecule type" value="Genomic_DNA"/>
</dbReference>
<comment type="caution">
    <text evidence="2">The sequence shown here is derived from an EMBL/GenBank/DDBJ whole genome shotgun (WGS) entry which is preliminary data.</text>
</comment>
<feature type="transmembrane region" description="Helical" evidence="1">
    <location>
        <begin position="50"/>
        <end position="74"/>
    </location>
</feature>
<dbReference type="AlphaFoldDB" id="A0A8J8B0W2"/>
<keyword evidence="3" id="KW-1185">Reference proteome</keyword>
<dbReference type="Proteomes" id="UP000675664">
    <property type="component" value="Unassembled WGS sequence"/>
</dbReference>
<reference evidence="2" key="2">
    <citation type="submission" date="2021-04" db="EMBL/GenBank/DDBJ databases">
        <authorList>
            <person name="Liu J."/>
        </authorList>
    </citation>
    <scope>NUCLEOTIDE SEQUENCE</scope>
    <source>
        <strain evidence="2">BAD-6</strain>
    </source>
</reference>
<organism evidence="2 3">
    <name type="scientific">Sinanaerobacter chloroacetimidivorans</name>
    <dbReference type="NCBI Taxonomy" id="2818044"/>
    <lineage>
        <taxon>Bacteria</taxon>
        <taxon>Bacillati</taxon>
        <taxon>Bacillota</taxon>
        <taxon>Clostridia</taxon>
        <taxon>Peptostreptococcales</taxon>
        <taxon>Anaerovoracaceae</taxon>
        <taxon>Sinanaerobacter</taxon>
    </lineage>
</organism>
<protein>
    <submittedName>
        <fullName evidence="2">Uncharacterized protein</fullName>
    </submittedName>
</protein>
<keyword evidence="1" id="KW-1133">Transmembrane helix</keyword>
<keyword evidence="1" id="KW-0472">Membrane</keyword>
<name>A0A8J8B0W2_9FIRM</name>
<evidence type="ECO:0000313" key="3">
    <source>
        <dbReference type="Proteomes" id="UP000675664"/>
    </source>
</evidence>
<evidence type="ECO:0000313" key="2">
    <source>
        <dbReference type="EMBL" id="MBR0597041.1"/>
    </source>
</evidence>
<evidence type="ECO:0000256" key="1">
    <source>
        <dbReference type="SAM" id="Phobius"/>
    </source>
</evidence>
<reference evidence="2" key="1">
    <citation type="submission" date="2021-04" db="EMBL/GenBank/DDBJ databases">
        <title>Sinoanaerobacter chloroacetimidivorans sp. nov., an obligate anaerobic bacterium isolated from anaerobic sludge.</title>
        <authorList>
            <person name="Bao Y."/>
        </authorList>
    </citation>
    <scope>NUCLEOTIDE SEQUENCE</scope>
    <source>
        <strain evidence="2">BAD-6</strain>
    </source>
</reference>
<gene>
    <name evidence="2" type="ORF">KCX82_04070</name>
</gene>
<sequence length="337" mass="40044">MDLKESLIIAAISGMFSFSAILFAGYALLNGYFNRKSIGVPMMNMFRFKVELLLLPSLWTLICYFIIYFQIGIWKYSFKAAFSAMLSIFIIYSMIYLYFILRPVLDHQNFITKEYPDYVKKIIIKELKRDKEYRLGYYLMEIQNSITKSDNLEDKQLIKIHLEKLIPIFNTSLSVKTTAADSYLFLKIFYYYCNINGRTINYYCEELIGSNIKTEYKIISVCESVTTGCFNNKENAFLNTLQELLQSKDYEINEILRDINNALLYILKEKKEFEYLYTYMTLNITVNDFTFFKLLISFLSYIDKDYIDKIEGISKQNKNIKLFYINYKKLIEEQKNE</sequence>
<feature type="transmembrane region" description="Helical" evidence="1">
    <location>
        <begin position="6"/>
        <end position="29"/>
    </location>
</feature>
<dbReference type="RefSeq" id="WP_227017172.1">
    <property type="nucleotide sequence ID" value="NZ_JAGSND010000002.1"/>
</dbReference>
<feature type="transmembrane region" description="Helical" evidence="1">
    <location>
        <begin position="80"/>
        <end position="101"/>
    </location>
</feature>
<proteinExistence type="predicted"/>